<sequence>MEPISKRQEEWHHCRSGGEQITLNQFWSTPRYLFQSAEPADTQPESTQ</sequence>
<evidence type="ECO:0000313" key="1">
    <source>
        <dbReference type="EMBL" id="KPY49316.1"/>
    </source>
</evidence>
<gene>
    <name evidence="1" type="ORF">ALO47_101334</name>
</gene>
<comment type="caution">
    <text evidence="1">The sequence shown here is derived from an EMBL/GenBank/DDBJ whole genome shotgun (WGS) entry which is preliminary data.</text>
</comment>
<accession>A0A0P9YTQ7</accession>
<dbReference type="EMBL" id="LJRF01000060">
    <property type="protein sequence ID" value="KPY49316.1"/>
    <property type="molecule type" value="Genomic_DNA"/>
</dbReference>
<organism evidence="1 2">
    <name type="scientific">Pseudomonas syringae pv. ribicola</name>
    <dbReference type="NCBI Taxonomy" id="55398"/>
    <lineage>
        <taxon>Bacteria</taxon>
        <taxon>Pseudomonadati</taxon>
        <taxon>Pseudomonadota</taxon>
        <taxon>Gammaproteobacteria</taxon>
        <taxon>Pseudomonadales</taxon>
        <taxon>Pseudomonadaceae</taxon>
        <taxon>Pseudomonas</taxon>
    </lineage>
</organism>
<reference evidence="1 2" key="1">
    <citation type="submission" date="2015-09" db="EMBL/GenBank/DDBJ databases">
        <title>Genome announcement of multiple Pseudomonas syringae strains.</title>
        <authorList>
            <person name="Thakur S."/>
            <person name="Wang P.W."/>
            <person name="Gong Y."/>
            <person name="Weir B.S."/>
            <person name="Guttman D.S."/>
        </authorList>
    </citation>
    <scope>NUCLEOTIDE SEQUENCE [LARGE SCALE GENOMIC DNA]</scope>
    <source>
        <strain evidence="1 2">ICMP3882</strain>
    </source>
</reference>
<dbReference type="Proteomes" id="UP000050554">
    <property type="component" value="Unassembled WGS sequence"/>
</dbReference>
<proteinExistence type="predicted"/>
<dbReference type="AlphaFoldDB" id="A0A0P9YTQ7"/>
<evidence type="ECO:0000313" key="2">
    <source>
        <dbReference type="Proteomes" id="UP000050554"/>
    </source>
</evidence>
<protein>
    <submittedName>
        <fullName evidence="1">Uncharacterized protein</fullName>
    </submittedName>
</protein>
<dbReference type="PATRIC" id="fig|55398.3.peg.2486"/>
<name>A0A0P9YTQ7_PSESI</name>